<dbReference type="PROSITE" id="PS50158">
    <property type="entry name" value="ZF_CCHC"/>
    <property type="match status" value="1"/>
</dbReference>
<dbReference type="InterPro" id="IPR036875">
    <property type="entry name" value="Znf_CCHC_sf"/>
</dbReference>
<dbReference type="AlphaFoldDB" id="A0A9J6AYE3"/>
<keyword evidence="4" id="KW-1185">Reference proteome</keyword>
<accession>A0A9J6AYE3</accession>
<dbReference type="Pfam" id="PF00098">
    <property type="entry name" value="zf-CCHC"/>
    <property type="match status" value="1"/>
</dbReference>
<protein>
    <recommendedName>
        <fullName evidence="2">CCHC-type domain-containing protein</fullName>
    </recommendedName>
</protein>
<dbReference type="Proteomes" id="UP000824120">
    <property type="component" value="Chromosome 1"/>
</dbReference>
<keyword evidence="1" id="KW-0479">Metal-binding</keyword>
<dbReference type="OrthoDB" id="5378265at2759"/>
<gene>
    <name evidence="3" type="ORF">H5410_001134</name>
</gene>
<keyword evidence="1" id="KW-0863">Zinc-finger</keyword>
<reference evidence="3 4" key="1">
    <citation type="submission" date="2020-09" db="EMBL/GenBank/DDBJ databases">
        <title>De no assembly of potato wild relative species, Solanum commersonii.</title>
        <authorList>
            <person name="Cho K."/>
        </authorList>
    </citation>
    <scope>NUCLEOTIDE SEQUENCE [LARGE SCALE GENOMIC DNA]</scope>
    <source>
        <strain evidence="3">LZ3.2</strain>
        <tissue evidence="3">Leaf</tissue>
    </source>
</reference>
<proteinExistence type="predicted"/>
<dbReference type="InterPro" id="IPR001878">
    <property type="entry name" value="Znf_CCHC"/>
</dbReference>
<comment type="caution">
    <text evidence="3">The sequence shown here is derived from an EMBL/GenBank/DDBJ whole genome shotgun (WGS) entry which is preliminary data.</text>
</comment>
<dbReference type="GO" id="GO:0003676">
    <property type="term" value="F:nucleic acid binding"/>
    <property type="evidence" value="ECO:0007669"/>
    <property type="project" value="InterPro"/>
</dbReference>
<dbReference type="EMBL" id="JACXVP010000001">
    <property type="protein sequence ID" value="KAG5629417.1"/>
    <property type="molecule type" value="Genomic_DNA"/>
</dbReference>
<dbReference type="SMART" id="SM00343">
    <property type="entry name" value="ZnF_C2HC"/>
    <property type="match status" value="1"/>
</dbReference>
<evidence type="ECO:0000313" key="4">
    <source>
        <dbReference type="Proteomes" id="UP000824120"/>
    </source>
</evidence>
<evidence type="ECO:0000259" key="2">
    <source>
        <dbReference type="PROSITE" id="PS50158"/>
    </source>
</evidence>
<dbReference type="Gene3D" id="4.10.60.10">
    <property type="entry name" value="Zinc finger, CCHC-type"/>
    <property type="match status" value="1"/>
</dbReference>
<dbReference type="SUPFAM" id="SSF57756">
    <property type="entry name" value="Retrovirus zinc finger-like domains"/>
    <property type="match status" value="1"/>
</dbReference>
<organism evidence="3 4">
    <name type="scientific">Solanum commersonii</name>
    <name type="common">Commerson's wild potato</name>
    <name type="synonym">Commerson's nightshade</name>
    <dbReference type="NCBI Taxonomy" id="4109"/>
    <lineage>
        <taxon>Eukaryota</taxon>
        <taxon>Viridiplantae</taxon>
        <taxon>Streptophyta</taxon>
        <taxon>Embryophyta</taxon>
        <taxon>Tracheophyta</taxon>
        <taxon>Spermatophyta</taxon>
        <taxon>Magnoliopsida</taxon>
        <taxon>eudicotyledons</taxon>
        <taxon>Gunneridae</taxon>
        <taxon>Pentapetalae</taxon>
        <taxon>asterids</taxon>
        <taxon>lamiids</taxon>
        <taxon>Solanales</taxon>
        <taxon>Solanaceae</taxon>
        <taxon>Solanoideae</taxon>
        <taxon>Solaneae</taxon>
        <taxon>Solanum</taxon>
    </lineage>
</organism>
<dbReference type="GO" id="GO:0008270">
    <property type="term" value="F:zinc ion binding"/>
    <property type="evidence" value="ECO:0007669"/>
    <property type="project" value="UniProtKB-KW"/>
</dbReference>
<evidence type="ECO:0000313" key="3">
    <source>
        <dbReference type="EMBL" id="KAG5629417.1"/>
    </source>
</evidence>
<keyword evidence="1" id="KW-0862">Zinc</keyword>
<name>A0A9J6AYE3_SOLCO</name>
<evidence type="ECO:0000256" key="1">
    <source>
        <dbReference type="PROSITE-ProRule" id="PRU00047"/>
    </source>
</evidence>
<sequence>MNFKYSNPDKPYRKKRYRYRSKEKSKRELAKIKCYRCGNFGHIAPNCKLEKLNTLELDDGVHDKIYSLLYTSGSEFDYDSDSNSEEEVDLLDISDSNQHDKTNTCNTCHDLNVNTVTSDNVTELLKEVTDNDLREKIIHLAANDNASSSYSKNLEKQRNILNLNMLHLIHCLKLITDLINRLLILEILPLMI</sequence>
<feature type="domain" description="CCHC-type" evidence="2">
    <location>
        <begin position="33"/>
        <end position="48"/>
    </location>
</feature>